<dbReference type="NCBIfam" id="NF004283">
    <property type="entry name" value="PRK05692.1"/>
    <property type="match status" value="1"/>
</dbReference>
<dbReference type="GO" id="GO:0006552">
    <property type="term" value="P:L-leucine catabolic process"/>
    <property type="evidence" value="ECO:0007669"/>
    <property type="project" value="TreeGrafter"/>
</dbReference>
<dbReference type="InterPro" id="IPR000891">
    <property type="entry name" value="PYR_CT"/>
</dbReference>
<dbReference type="PROSITE" id="PS50991">
    <property type="entry name" value="PYR_CT"/>
    <property type="match status" value="1"/>
</dbReference>
<dbReference type="CDD" id="cd06558">
    <property type="entry name" value="crotonase-like"/>
    <property type="match status" value="1"/>
</dbReference>
<dbReference type="Proteomes" id="UP000288859">
    <property type="component" value="Unassembled WGS sequence"/>
</dbReference>
<dbReference type="InterPro" id="IPR036188">
    <property type="entry name" value="FAD/NAD-bd_sf"/>
</dbReference>
<dbReference type="InterPro" id="IPR013785">
    <property type="entry name" value="Aldolase_TIM"/>
</dbReference>
<dbReference type="Pfam" id="PF00378">
    <property type="entry name" value="ECH_1"/>
    <property type="match status" value="1"/>
</dbReference>
<dbReference type="EC" id="4.1.3.4" evidence="3"/>
<dbReference type="PANTHER" id="PTHR42738:SF17">
    <property type="entry name" value="HYDROXYMETHYLGLUTARYL-COA LYASE"/>
    <property type="match status" value="1"/>
</dbReference>
<organism evidence="9 10">
    <name type="scientific">Exophiala mesophila</name>
    <name type="common">Black yeast-like fungus</name>
    <dbReference type="NCBI Taxonomy" id="212818"/>
    <lineage>
        <taxon>Eukaryota</taxon>
        <taxon>Fungi</taxon>
        <taxon>Dikarya</taxon>
        <taxon>Ascomycota</taxon>
        <taxon>Pezizomycotina</taxon>
        <taxon>Eurotiomycetes</taxon>
        <taxon>Chaetothyriomycetidae</taxon>
        <taxon>Chaetothyriales</taxon>
        <taxon>Herpotrichiellaceae</taxon>
        <taxon>Exophiala</taxon>
    </lineage>
</organism>
<dbReference type="OrthoDB" id="10253869at2759"/>
<dbReference type="GO" id="GO:0004419">
    <property type="term" value="F:hydroxymethylglutaryl-CoA lyase activity"/>
    <property type="evidence" value="ECO:0007669"/>
    <property type="project" value="UniProtKB-EC"/>
</dbReference>
<dbReference type="EMBL" id="NAJM01000005">
    <property type="protein sequence ID" value="RVX74069.1"/>
    <property type="molecule type" value="Genomic_DNA"/>
</dbReference>
<dbReference type="SUPFAM" id="SSF52096">
    <property type="entry name" value="ClpP/crotonase"/>
    <property type="match status" value="1"/>
</dbReference>
<evidence type="ECO:0000256" key="2">
    <source>
        <dbReference type="ARBA" id="ARBA00009405"/>
    </source>
</evidence>
<evidence type="ECO:0000313" key="10">
    <source>
        <dbReference type="Proteomes" id="UP000288859"/>
    </source>
</evidence>
<dbReference type="Gene3D" id="3.20.20.70">
    <property type="entry name" value="Aldolase class I"/>
    <property type="match status" value="1"/>
</dbReference>
<dbReference type="UniPathway" id="UPA00896">
    <property type="reaction ID" value="UER00863"/>
</dbReference>
<dbReference type="AlphaFoldDB" id="A0A438NEA9"/>
<dbReference type="Gene3D" id="3.90.226.10">
    <property type="entry name" value="2-enoyl-CoA Hydratase, Chain A, domain 1"/>
    <property type="match status" value="1"/>
</dbReference>
<dbReference type="Pfam" id="PF01266">
    <property type="entry name" value="DAO"/>
    <property type="match status" value="1"/>
</dbReference>
<dbReference type="GO" id="GO:0046872">
    <property type="term" value="F:metal ion binding"/>
    <property type="evidence" value="ECO:0007669"/>
    <property type="project" value="UniProtKB-KW"/>
</dbReference>
<reference evidence="9 10" key="1">
    <citation type="submission" date="2017-03" db="EMBL/GenBank/DDBJ databases">
        <title>Genomes of endolithic fungi from Antarctica.</title>
        <authorList>
            <person name="Coleine C."/>
            <person name="Masonjones S."/>
            <person name="Stajich J.E."/>
        </authorList>
    </citation>
    <scope>NUCLEOTIDE SEQUENCE [LARGE SCALE GENOMIC DNA]</scope>
    <source>
        <strain evidence="9 10">CCFEE 6314</strain>
    </source>
</reference>
<comment type="pathway">
    <text evidence="1">Metabolic intermediate metabolism; (S)-3-hydroxy-3-methylglutaryl-CoA degradation; acetoacetate from (S)-3-hydroxy-3-methylglutaryl-CoA: step 1/1.</text>
</comment>
<dbReference type="VEuPathDB" id="FungiDB:PV10_07687"/>
<evidence type="ECO:0000256" key="4">
    <source>
        <dbReference type="ARBA" id="ARBA00022723"/>
    </source>
</evidence>
<accession>A0A438NEA9</accession>
<comment type="similarity">
    <text evidence="2">Belongs to the HMG-CoA lyase family.</text>
</comment>
<keyword evidence="5" id="KW-0456">Lyase</keyword>
<dbReference type="GO" id="GO:0046951">
    <property type="term" value="P:ketone body biosynthetic process"/>
    <property type="evidence" value="ECO:0007669"/>
    <property type="project" value="TreeGrafter"/>
</dbReference>
<evidence type="ECO:0000256" key="7">
    <source>
        <dbReference type="SAM" id="MobiDB-lite"/>
    </source>
</evidence>
<sequence>MSTIIIGGGIIGLSTAYFLSLSRPVTSSSQIHIIDSSAELLASASGFAGGFLALDWFSPPEAELGALSFRLHRQLAEKHGGQRRWGYAGSHVYSLSVDDTGVKAKGKKANSADWLLEGTSRANVARTDSKHDDVQGSVTQGEPINPDGSPVVFTPQRGGSLETIAGPEECAQIEPRELCEFLLEECEKRNVKVHLSTKAVECLVDKDGQLNGLKIESQGARSELECDTIVLAAGAWTPRVFKTLFPDSTIRVPIDPLAGHSIVVRSPRYTTPFIDPYKRKIGGDDNWLCYSIYAAPGKHWDFATEAYARVARNGQAEIWLGGLNDAELPLPELATDVKAMIDRQSVNTVRKTIVQLTGLASEASDLHQDDLETVREASLATAPAVRIVEVGPRDGLQNIKKSVPLPVKLELIERLSRAGVKIMEPTSIVSPKAIPQLQDSQELLSTKSIKDLIAQEGTKYPVLIPNLKGLQIAKKLGVKEITVFVSATEGFSRANINCTVEEGLKRAEEVTKDAVQSGMTVRGAVSCIFSDPYEGPTDPSAVQRAVQRLISAGCYEVLLGDTVGVGCPDDVRNLMKVLLDSGIRVDQLAGHFHDTYGQAVANAWAAYECGVRTFDSSVAGLGGCPFAPGAKGNVSTEDLVYSFHKAGIETGIDLAKLSETGQWISSVLQGPNNSRAGQAIARGAAASSSSTKEEVSSTKLKWELIDQPEGLDILRSGANVKVVLRRPRNGNALTTEMVSQLQRYIKQISTDPTISRIVLTAEGKFFCTGMDLSGNSKIDKPGAEGPTQHDMFTELFQTISDAPQVTIAAINGPLYAGGIGLAFACDIRIAVETATLTVSEVKLGLCPSIISQYLLREWGLAFAREAMLSARPITMTELKSIGSVHVLAKNAADLDNQLDAYLVSLRKAAPGASAFVKKLVNAAWQNPGGVEQKKTIKHVFETMMLPGTESEIGLGAWRNGKKSIDWDTLRETQSKPKL</sequence>
<dbReference type="InterPro" id="IPR001753">
    <property type="entry name" value="Enoyl-CoA_hydra/iso"/>
</dbReference>
<keyword evidence="4" id="KW-0479">Metal-binding</keyword>
<dbReference type="SUPFAM" id="SSF51905">
    <property type="entry name" value="FAD/NAD(P)-binding domain"/>
    <property type="match status" value="1"/>
</dbReference>
<protein>
    <recommendedName>
        <fullName evidence="3">hydroxymethylglutaryl-CoA lyase</fullName>
        <ecNumber evidence="3">4.1.3.4</ecNumber>
    </recommendedName>
</protein>
<evidence type="ECO:0000256" key="6">
    <source>
        <dbReference type="ARBA" id="ARBA00049877"/>
    </source>
</evidence>
<proteinExistence type="inferred from homology"/>
<comment type="caution">
    <text evidence="9">The sequence shown here is derived from an EMBL/GenBank/DDBJ whole genome shotgun (WGS) entry which is preliminary data.</text>
</comment>
<dbReference type="InterPro" id="IPR029045">
    <property type="entry name" value="ClpP/crotonase-like_dom_sf"/>
</dbReference>
<dbReference type="FunFam" id="3.20.20.70:FF:000071">
    <property type="entry name" value="Hydroxymethylglutaryl-CoA lyase"/>
    <property type="match status" value="1"/>
</dbReference>
<evidence type="ECO:0000259" key="8">
    <source>
        <dbReference type="PROSITE" id="PS50991"/>
    </source>
</evidence>
<dbReference type="InterPro" id="IPR043594">
    <property type="entry name" value="HMGL"/>
</dbReference>
<dbReference type="CDD" id="cd07938">
    <property type="entry name" value="DRE_TIM_HMGL"/>
    <property type="match status" value="1"/>
</dbReference>
<feature type="region of interest" description="Disordered" evidence="7">
    <location>
        <begin position="126"/>
        <end position="150"/>
    </location>
</feature>
<dbReference type="PANTHER" id="PTHR42738">
    <property type="entry name" value="HYDROXYMETHYLGLUTARYL-COA LYASE"/>
    <property type="match status" value="1"/>
</dbReference>
<evidence type="ECO:0000313" key="9">
    <source>
        <dbReference type="EMBL" id="RVX74069.1"/>
    </source>
</evidence>
<comment type="catalytic activity">
    <reaction evidence="6">
        <text>(3S)-3-hydroxy-3-methylglutaryl-CoA = acetoacetate + acetyl-CoA</text>
        <dbReference type="Rhea" id="RHEA:24404"/>
        <dbReference type="ChEBI" id="CHEBI:13705"/>
        <dbReference type="ChEBI" id="CHEBI:43074"/>
        <dbReference type="ChEBI" id="CHEBI:57288"/>
        <dbReference type="EC" id="4.1.3.4"/>
    </reaction>
</comment>
<evidence type="ECO:0000256" key="1">
    <source>
        <dbReference type="ARBA" id="ARBA00005143"/>
    </source>
</evidence>
<evidence type="ECO:0000256" key="3">
    <source>
        <dbReference type="ARBA" id="ARBA00012910"/>
    </source>
</evidence>
<dbReference type="InterPro" id="IPR006076">
    <property type="entry name" value="FAD-dep_OxRdtase"/>
</dbReference>
<gene>
    <name evidence="9" type="ORF">B0A52_01901</name>
</gene>
<name>A0A438NEA9_EXOME</name>
<dbReference type="SUPFAM" id="SSF51569">
    <property type="entry name" value="Aldolase"/>
    <property type="match status" value="1"/>
</dbReference>
<feature type="domain" description="Pyruvate carboxyltransferase" evidence="8">
    <location>
        <begin position="385"/>
        <end position="658"/>
    </location>
</feature>
<dbReference type="Pfam" id="PF00682">
    <property type="entry name" value="HMGL-like"/>
    <property type="match status" value="1"/>
</dbReference>
<evidence type="ECO:0000256" key="5">
    <source>
        <dbReference type="ARBA" id="ARBA00023239"/>
    </source>
</evidence>
<dbReference type="Gene3D" id="3.50.50.60">
    <property type="entry name" value="FAD/NAD(P)-binding domain"/>
    <property type="match status" value="2"/>
</dbReference>